<sequence length="599" mass="65549">MGRAADSLSASKRKKVKIIVENSLETSNVVLTTLNDLASMAPVPYLQQAAGLALGILNIVQGAKDNRDTFQKLAADTCELMYVVLCMSEEAFEEDCGFIDNLQNLLDALSSTKRFLCKEVSRGPAVRLLRCKSDLGQIQEYRDALRRPLDEFVLQSNVAMRKTLLKLERDREKDSEAASGSVPAPAAVDKELPPLPPIVTDETPKPSVTVTHIGGDKFDSHSFNNVTNTESGNITITTTTNSNSDNSHQQYEGNNYPLLQQEILLTTDYTGCGVPVPAAVDEENVPVAPVVSIPFILKDETSKPFVTATHIGGDTVTSYSLSSATDTNSGNKNTMPMFTGVTFSGGNFDDVSEDMVINDSSSHTTNRGSFNTMNSTRNDFSGIMAHNYHAGTVNNYNGAKDVNTGADYGAHPNVVVPAYLISNLTINQNDHRGAMPSREPYALQSHNYQRSRVRGFRPHAYSAPPAGHYYGEQEHHYNDYQRSADGRPGGARRYQDRARYRPTPQGFHPYPVDPRDEEIPSWALGDAYPGDDIYSDEGEGFKPHGAYALSAEGYTPASHPRSKFDSATSTSYASGPSRMKSNNPFRKTFSPRPITPKCS</sequence>
<dbReference type="RefSeq" id="XP_001875804.1">
    <property type="nucleotide sequence ID" value="XM_001875769.1"/>
</dbReference>
<name>B0CVC9_LACBS</name>
<reference evidence="2 3" key="1">
    <citation type="journal article" date="2008" name="Nature">
        <title>The genome of Laccaria bicolor provides insights into mycorrhizal symbiosis.</title>
        <authorList>
            <person name="Martin F."/>
            <person name="Aerts A."/>
            <person name="Ahren D."/>
            <person name="Brun A."/>
            <person name="Danchin E.G.J."/>
            <person name="Duchaussoy F."/>
            <person name="Gibon J."/>
            <person name="Kohler A."/>
            <person name="Lindquist E."/>
            <person name="Pereda V."/>
            <person name="Salamov A."/>
            <person name="Shapiro H.J."/>
            <person name="Wuyts J."/>
            <person name="Blaudez D."/>
            <person name="Buee M."/>
            <person name="Brokstein P."/>
            <person name="Canbaeck B."/>
            <person name="Cohen D."/>
            <person name="Courty P.E."/>
            <person name="Coutinho P.M."/>
            <person name="Delaruelle C."/>
            <person name="Detter J.C."/>
            <person name="Deveau A."/>
            <person name="DiFazio S."/>
            <person name="Duplessis S."/>
            <person name="Fraissinet-Tachet L."/>
            <person name="Lucic E."/>
            <person name="Frey-Klett P."/>
            <person name="Fourrey C."/>
            <person name="Feussner I."/>
            <person name="Gay G."/>
            <person name="Grimwood J."/>
            <person name="Hoegger P.J."/>
            <person name="Jain P."/>
            <person name="Kilaru S."/>
            <person name="Labbe J."/>
            <person name="Lin Y.C."/>
            <person name="Legue V."/>
            <person name="Le Tacon F."/>
            <person name="Marmeisse R."/>
            <person name="Melayah D."/>
            <person name="Montanini B."/>
            <person name="Muratet M."/>
            <person name="Nehls U."/>
            <person name="Niculita-Hirzel H."/>
            <person name="Oudot-Le Secq M.P."/>
            <person name="Peter M."/>
            <person name="Quesneville H."/>
            <person name="Rajashekar B."/>
            <person name="Reich M."/>
            <person name="Rouhier N."/>
            <person name="Schmutz J."/>
            <person name="Yin T."/>
            <person name="Chalot M."/>
            <person name="Henrissat B."/>
            <person name="Kuees U."/>
            <person name="Lucas S."/>
            <person name="Van de Peer Y."/>
            <person name="Podila G.K."/>
            <person name="Polle A."/>
            <person name="Pukkila P.J."/>
            <person name="Richardson P.M."/>
            <person name="Rouze P."/>
            <person name="Sanders I.R."/>
            <person name="Stajich J.E."/>
            <person name="Tunlid A."/>
            <person name="Tuskan G."/>
            <person name="Grigoriev I.V."/>
        </authorList>
    </citation>
    <scope>NUCLEOTIDE SEQUENCE [LARGE SCALE GENOMIC DNA]</scope>
    <source>
        <strain evidence="3">S238N-H82 / ATCC MYA-4686</strain>
    </source>
</reference>
<protein>
    <submittedName>
        <fullName evidence="2">Predicted protein</fullName>
    </submittedName>
</protein>
<feature type="compositionally biased region" description="Low complexity" evidence="1">
    <location>
        <begin position="177"/>
        <end position="187"/>
    </location>
</feature>
<proteinExistence type="predicted"/>
<keyword evidence="3" id="KW-1185">Reference proteome</keyword>
<dbReference type="InterPro" id="IPR036537">
    <property type="entry name" value="Adaptor_Cbl_N_dom_sf"/>
</dbReference>
<evidence type="ECO:0000313" key="3">
    <source>
        <dbReference type="Proteomes" id="UP000001194"/>
    </source>
</evidence>
<dbReference type="CDD" id="cd21037">
    <property type="entry name" value="MLKL_NTD"/>
    <property type="match status" value="1"/>
</dbReference>
<dbReference type="AlphaFoldDB" id="B0CVC9"/>
<evidence type="ECO:0000256" key="1">
    <source>
        <dbReference type="SAM" id="MobiDB-lite"/>
    </source>
</evidence>
<dbReference type="InParanoid" id="B0CVC9"/>
<feature type="compositionally biased region" description="Polar residues" evidence="1">
    <location>
        <begin position="565"/>
        <end position="585"/>
    </location>
</feature>
<feature type="region of interest" description="Disordered" evidence="1">
    <location>
        <begin position="552"/>
        <end position="599"/>
    </location>
</feature>
<dbReference type="Proteomes" id="UP000001194">
    <property type="component" value="Unassembled WGS sequence"/>
</dbReference>
<dbReference type="InterPro" id="IPR059179">
    <property type="entry name" value="MLKL-like_MCAfunc"/>
</dbReference>
<dbReference type="Gene3D" id="1.20.930.20">
    <property type="entry name" value="Adaptor protein Cbl, N-terminal domain"/>
    <property type="match status" value="1"/>
</dbReference>
<dbReference type="GeneID" id="6071287"/>
<dbReference type="OrthoDB" id="192148at2759"/>
<feature type="region of interest" description="Disordered" evidence="1">
    <location>
        <begin position="169"/>
        <end position="205"/>
    </location>
</feature>
<dbReference type="KEGG" id="lbc:LACBIDRAFT_322856"/>
<organism evidence="3">
    <name type="scientific">Laccaria bicolor (strain S238N-H82 / ATCC MYA-4686)</name>
    <name type="common">Bicoloured deceiver</name>
    <name type="synonym">Laccaria laccata var. bicolor</name>
    <dbReference type="NCBI Taxonomy" id="486041"/>
    <lineage>
        <taxon>Eukaryota</taxon>
        <taxon>Fungi</taxon>
        <taxon>Dikarya</taxon>
        <taxon>Basidiomycota</taxon>
        <taxon>Agaricomycotina</taxon>
        <taxon>Agaricomycetes</taxon>
        <taxon>Agaricomycetidae</taxon>
        <taxon>Agaricales</taxon>
        <taxon>Agaricineae</taxon>
        <taxon>Hydnangiaceae</taxon>
        <taxon>Laccaria</taxon>
    </lineage>
</organism>
<gene>
    <name evidence="2" type="ORF">LACBIDRAFT_322856</name>
</gene>
<evidence type="ECO:0000313" key="2">
    <source>
        <dbReference type="EMBL" id="EDR13306.1"/>
    </source>
</evidence>
<dbReference type="GO" id="GO:0007166">
    <property type="term" value="P:cell surface receptor signaling pathway"/>
    <property type="evidence" value="ECO:0007669"/>
    <property type="project" value="InterPro"/>
</dbReference>
<accession>B0CVC9</accession>
<dbReference type="EMBL" id="DS547093">
    <property type="protein sequence ID" value="EDR13306.1"/>
    <property type="molecule type" value="Genomic_DNA"/>
</dbReference>
<dbReference type="HOGENOM" id="CLU_032059_0_0_1"/>